<comment type="caution">
    <text evidence="3">The sequence shown here is derived from an EMBL/GenBank/DDBJ whole genome shotgun (WGS) entry which is preliminary data.</text>
</comment>
<evidence type="ECO:0000259" key="2">
    <source>
        <dbReference type="Pfam" id="PF07833"/>
    </source>
</evidence>
<dbReference type="InterPro" id="IPR012854">
    <property type="entry name" value="Cu_amine_oxidase-like_N"/>
</dbReference>
<dbReference type="InterPro" id="IPR035986">
    <property type="entry name" value="PKD_dom_sf"/>
</dbReference>
<dbReference type="Gene3D" id="3.30.457.10">
    <property type="entry name" value="Copper amine oxidase-like, N-terminal domain"/>
    <property type="match status" value="1"/>
</dbReference>
<gene>
    <name evidence="3" type="ORF">XYCOK13_18160</name>
</gene>
<dbReference type="EMBL" id="BOVK01000022">
    <property type="protein sequence ID" value="GIQ68992.1"/>
    <property type="molecule type" value="Genomic_DNA"/>
</dbReference>
<dbReference type="InterPro" id="IPR036582">
    <property type="entry name" value="Mao_N_sf"/>
</dbReference>
<sequence>MSWSWKRNIAAVLAAVLMMSALGILPAAAAGSPNNSVGGTTVQVALYLDSKQALLNGEPVDLAYPATSIDGRTFLPAKFLGDSFGFPVIWHEATQTIEMQLPGGSTVLLDQKAGTAYLNGAFLPWDSVAAIKEGTLLVQMSWICDLIGAQYSYDSNIRKIEVTFLRLPGSIYNTQTGNSLPTAKFAFTKPSYRLGEPVETVDLSYDADGDGLVKYEWSGKQAAYFRPGEYEVTLRVTDSQGNVSPPYTRKLKIDDIPYLTEEEYPFYYGKIGSIVPMSGALRSYVSRMPRVDGETLPVEDRKLLVSDSPETITEEGVLYRDTIQGKARIYAHHLNGTDEPITVAVMLTNPGRDPVTLRATNKGEVYPNLYAHLIGYQAAVDFLLRDPFNKTVTVPPGETRLFMQMPTMYPYQGINMIYDVETDGRLQVSVVASHRSDGLNEVVQRGRELPYNGHVRGTFVQSDVIKRVNAATMREPHHMLIADGTTDPYVQGYDVFRGESVTNKGNYGVTYKVHIDNPGEMALGIVARGGLFKGVFKINGKMVLAPQSGTLTAYDGVLLLHRTTGEERSLEVEFIPPAGSAFPISLVMYPLRKE</sequence>
<keyword evidence="4" id="KW-1185">Reference proteome</keyword>
<dbReference type="SUPFAM" id="SSF49299">
    <property type="entry name" value="PKD domain"/>
    <property type="match status" value="1"/>
</dbReference>
<feature type="domain" description="Copper amine oxidase-like N-terminal" evidence="2">
    <location>
        <begin position="42"/>
        <end position="98"/>
    </location>
</feature>
<dbReference type="Pfam" id="PF07833">
    <property type="entry name" value="Cu_amine_oxidN1"/>
    <property type="match status" value="1"/>
</dbReference>
<organism evidence="3 4">
    <name type="scientific">Xylanibacillus composti</name>
    <dbReference type="NCBI Taxonomy" id="1572762"/>
    <lineage>
        <taxon>Bacteria</taxon>
        <taxon>Bacillati</taxon>
        <taxon>Bacillota</taxon>
        <taxon>Bacilli</taxon>
        <taxon>Bacillales</taxon>
        <taxon>Paenibacillaceae</taxon>
        <taxon>Xylanibacillus</taxon>
    </lineage>
</organism>
<keyword evidence="1" id="KW-0732">Signal</keyword>
<reference evidence="3" key="1">
    <citation type="submission" date="2021-04" db="EMBL/GenBank/DDBJ databases">
        <title>Draft genome sequence of Xylanibacillus composti strain K13.</title>
        <authorList>
            <person name="Uke A."/>
            <person name="Chhe C."/>
            <person name="Baramee S."/>
            <person name="Kosugi A."/>
        </authorList>
    </citation>
    <scope>NUCLEOTIDE SEQUENCE</scope>
    <source>
        <strain evidence="3">K13</strain>
    </source>
</reference>
<evidence type="ECO:0000313" key="4">
    <source>
        <dbReference type="Proteomes" id="UP000677918"/>
    </source>
</evidence>
<dbReference type="Proteomes" id="UP000677918">
    <property type="component" value="Unassembled WGS sequence"/>
</dbReference>
<evidence type="ECO:0000313" key="3">
    <source>
        <dbReference type="EMBL" id="GIQ68992.1"/>
    </source>
</evidence>
<accession>A0A8J4M2J5</accession>
<name>A0A8J4M2J5_9BACL</name>
<feature type="signal peptide" evidence="1">
    <location>
        <begin position="1"/>
        <end position="29"/>
    </location>
</feature>
<protein>
    <recommendedName>
        <fullName evidence="2">Copper amine oxidase-like N-terminal domain-containing protein</fullName>
    </recommendedName>
</protein>
<dbReference type="InterPro" id="IPR013783">
    <property type="entry name" value="Ig-like_fold"/>
</dbReference>
<dbReference type="Gene3D" id="2.60.40.10">
    <property type="entry name" value="Immunoglobulins"/>
    <property type="match status" value="1"/>
</dbReference>
<evidence type="ECO:0000256" key="1">
    <source>
        <dbReference type="SAM" id="SignalP"/>
    </source>
</evidence>
<proteinExistence type="predicted"/>
<dbReference type="SUPFAM" id="SSF55383">
    <property type="entry name" value="Copper amine oxidase, domain N"/>
    <property type="match status" value="2"/>
</dbReference>
<feature type="chain" id="PRO_5035144804" description="Copper amine oxidase-like N-terminal domain-containing protein" evidence="1">
    <location>
        <begin position="30"/>
        <end position="594"/>
    </location>
</feature>
<dbReference type="AlphaFoldDB" id="A0A8J4M2J5"/>
<dbReference type="RefSeq" id="WP_213411802.1">
    <property type="nucleotide sequence ID" value="NZ_BOVK01000022.1"/>
</dbReference>